<protein>
    <submittedName>
        <fullName evidence="1">Uncharacterized protein</fullName>
    </submittedName>
</protein>
<dbReference type="GO" id="GO:0003677">
    <property type="term" value="F:DNA binding"/>
    <property type="evidence" value="ECO:0007669"/>
    <property type="project" value="InterPro"/>
</dbReference>
<reference evidence="1 2" key="1">
    <citation type="submission" date="2020-08" db="EMBL/GenBank/DDBJ databases">
        <title>Genome sequence of Rhodobacteraceae bacterium Lw-13e.</title>
        <authorList>
            <person name="Poehlein A."/>
            <person name="Wolter L."/>
            <person name="Daniel R."/>
            <person name="Brinkhoff T."/>
        </authorList>
    </citation>
    <scope>NUCLEOTIDE SEQUENCE [LARGE SCALE GENOMIC DNA]</scope>
    <source>
        <strain evidence="1 2">Lw-13e</strain>
    </source>
</reference>
<evidence type="ECO:0000313" key="2">
    <source>
        <dbReference type="Proteomes" id="UP000283786"/>
    </source>
</evidence>
<dbReference type="RefSeq" id="WP_196222738.1">
    <property type="nucleotide sequence ID" value="NZ_CP060436.1"/>
</dbReference>
<dbReference type="EMBL" id="CP060436">
    <property type="protein sequence ID" value="QPM88999.1"/>
    <property type="molecule type" value="Genomic_DNA"/>
</dbReference>
<dbReference type="Proteomes" id="UP000283786">
    <property type="component" value="Chromosome"/>
</dbReference>
<dbReference type="GO" id="GO:0004803">
    <property type="term" value="F:transposase activity"/>
    <property type="evidence" value="ECO:0007669"/>
    <property type="project" value="InterPro"/>
</dbReference>
<name>A0A418SIZ7_9RHOB</name>
<organism evidence="1 2">
    <name type="scientific">Pseudooceanicola algae</name>
    <dbReference type="NCBI Taxonomy" id="1537215"/>
    <lineage>
        <taxon>Bacteria</taxon>
        <taxon>Pseudomonadati</taxon>
        <taxon>Pseudomonadota</taxon>
        <taxon>Alphaproteobacteria</taxon>
        <taxon>Rhodobacterales</taxon>
        <taxon>Paracoccaceae</taxon>
        <taxon>Pseudooceanicola</taxon>
    </lineage>
</organism>
<proteinExistence type="predicted"/>
<dbReference type="Pfam" id="PF01527">
    <property type="entry name" value="HTH_Tnp_1"/>
    <property type="match status" value="1"/>
</dbReference>
<evidence type="ECO:0000313" key="1">
    <source>
        <dbReference type="EMBL" id="QPM88999.1"/>
    </source>
</evidence>
<dbReference type="GO" id="GO:0006313">
    <property type="term" value="P:DNA transposition"/>
    <property type="evidence" value="ECO:0007669"/>
    <property type="project" value="InterPro"/>
</dbReference>
<sequence>MKRANFTDEQIIGILEEHQVGATCPELCDKYGMSTRTFYSWKARFDLPQASGSDRIERLENENAKLKKMLVEQMLALETVKEEVALRKVTLPSHEAP</sequence>
<accession>A0A418SIZ7</accession>
<dbReference type="KEGG" id="palw:PSAL_002070"/>
<gene>
    <name evidence="1" type="ORF">PSAL_002070</name>
</gene>
<dbReference type="SUPFAM" id="SSF46689">
    <property type="entry name" value="Homeodomain-like"/>
    <property type="match status" value="1"/>
</dbReference>
<dbReference type="InterPro" id="IPR002514">
    <property type="entry name" value="Transposase_8"/>
</dbReference>
<dbReference type="AlphaFoldDB" id="A0A418SIZ7"/>
<dbReference type="PANTHER" id="PTHR33609">
    <property type="entry name" value="LOW CALCIUM RESPONSE LOCUS PROTEIN S"/>
    <property type="match status" value="1"/>
</dbReference>
<dbReference type="InterPro" id="IPR009057">
    <property type="entry name" value="Homeodomain-like_sf"/>
</dbReference>
<dbReference type="InterPro" id="IPR052546">
    <property type="entry name" value="Transposase_8_domain"/>
</dbReference>
<keyword evidence="2" id="KW-1185">Reference proteome</keyword>
<dbReference type="PANTHER" id="PTHR33609:SF1">
    <property type="entry name" value="TRANSPOSASE"/>
    <property type="match status" value="1"/>
</dbReference>